<dbReference type="EMBL" id="JARBHB010000004">
    <property type="protein sequence ID" value="KAJ8885114.1"/>
    <property type="molecule type" value="Genomic_DNA"/>
</dbReference>
<organism evidence="1 2">
    <name type="scientific">Dryococelus australis</name>
    <dbReference type="NCBI Taxonomy" id="614101"/>
    <lineage>
        <taxon>Eukaryota</taxon>
        <taxon>Metazoa</taxon>
        <taxon>Ecdysozoa</taxon>
        <taxon>Arthropoda</taxon>
        <taxon>Hexapoda</taxon>
        <taxon>Insecta</taxon>
        <taxon>Pterygota</taxon>
        <taxon>Neoptera</taxon>
        <taxon>Polyneoptera</taxon>
        <taxon>Phasmatodea</taxon>
        <taxon>Verophasmatodea</taxon>
        <taxon>Anareolatae</taxon>
        <taxon>Phasmatidae</taxon>
        <taxon>Eurycanthinae</taxon>
        <taxon>Dryococelus</taxon>
    </lineage>
</organism>
<evidence type="ECO:0000313" key="2">
    <source>
        <dbReference type="Proteomes" id="UP001159363"/>
    </source>
</evidence>
<protein>
    <submittedName>
        <fullName evidence="1">Uncharacterized protein</fullName>
    </submittedName>
</protein>
<gene>
    <name evidence="1" type="ORF">PR048_011310</name>
</gene>
<comment type="caution">
    <text evidence="1">The sequence shown here is derived from an EMBL/GenBank/DDBJ whole genome shotgun (WGS) entry which is preliminary data.</text>
</comment>
<evidence type="ECO:0000313" key="1">
    <source>
        <dbReference type="EMBL" id="KAJ8885114.1"/>
    </source>
</evidence>
<name>A0ABQ9HLT4_9NEOP</name>
<keyword evidence="2" id="KW-1185">Reference proteome</keyword>
<sequence>MNAFKITGIWPINIRVFLDCDFLPDVASNIPLPPQTEALTSYAQPEGSPSTSLAQPDLRVSTLESVSETDPEVTVFACLSTKDASQFPQIAKYKKLDNRLRVKTTIITSTPYKEELQSMEQQIRPTIKAKRKILFSKNASSKLTQNTQNSEKEEENAQCLCYEIGGQYQMKAGQCVHDSCAGVGERQ</sequence>
<dbReference type="Proteomes" id="UP001159363">
    <property type="component" value="Chromosome X"/>
</dbReference>
<proteinExistence type="predicted"/>
<reference evidence="1 2" key="1">
    <citation type="submission" date="2023-02" db="EMBL/GenBank/DDBJ databases">
        <title>LHISI_Scaffold_Assembly.</title>
        <authorList>
            <person name="Stuart O.P."/>
            <person name="Cleave R."/>
            <person name="Magrath M.J.L."/>
            <person name="Mikheyev A.S."/>
        </authorList>
    </citation>
    <scope>NUCLEOTIDE SEQUENCE [LARGE SCALE GENOMIC DNA]</scope>
    <source>
        <strain evidence="1">Daus_M_001</strain>
        <tissue evidence="1">Leg muscle</tissue>
    </source>
</reference>
<accession>A0ABQ9HLT4</accession>